<dbReference type="EMBL" id="SDMP01000019">
    <property type="protein sequence ID" value="RYQ93000.1"/>
    <property type="molecule type" value="Genomic_DNA"/>
</dbReference>
<keyword evidence="2" id="KW-1185">Reference proteome</keyword>
<dbReference type="Gene3D" id="3.30.360.10">
    <property type="entry name" value="Dihydrodipicolinate Reductase, domain 2"/>
    <property type="match status" value="1"/>
</dbReference>
<name>A0A444XTA7_ARAHY</name>
<accession>A0A444XTA7</accession>
<dbReference type="AlphaFoldDB" id="A0A444XTA7"/>
<organism evidence="1 2">
    <name type="scientific">Arachis hypogaea</name>
    <name type="common">Peanut</name>
    <dbReference type="NCBI Taxonomy" id="3818"/>
    <lineage>
        <taxon>Eukaryota</taxon>
        <taxon>Viridiplantae</taxon>
        <taxon>Streptophyta</taxon>
        <taxon>Embryophyta</taxon>
        <taxon>Tracheophyta</taxon>
        <taxon>Spermatophyta</taxon>
        <taxon>Magnoliopsida</taxon>
        <taxon>eudicotyledons</taxon>
        <taxon>Gunneridae</taxon>
        <taxon>Pentapetalae</taxon>
        <taxon>rosids</taxon>
        <taxon>fabids</taxon>
        <taxon>Fabales</taxon>
        <taxon>Fabaceae</taxon>
        <taxon>Papilionoideae</taxon>
        <taxon>50 kb inversion clade</taxon>
        <taxon>dalbergioids sensu lato</taxon>
        <taxon>Dalbergieae</taxon>
        <taxon>Pterocarpus clade</taxon>
        <taxon>Arachis</taxon>
    </lineage>
</organism>
<reference evidence="1 2" key="1">
    <citation type="submission" date="2019-01" db="EMBL/GenBank/DDBJ databases">
        <title>Sequencing of cultivated peanut Arachis hypogaea provides insights into genome evolution and oil improvement.</title>
        <authorList>
            <person name="Chen X."/>
        </authorList>
    </citation>
    <scope>NUCLEOTIDE SEQUENCE [LARGE SCALE GENOMIC DNA]</scope>
    <source>
        <strain evidence="2">cv. Fuhuasheng</strain>
        <tissue evidence="1">Leaves</tissue>
    </source>
</reference>
<comment type="caution">
    <text evidence="1">The sequence shown here is derived from an EMBL/GenBank/DDBJ whole genome shotgun (WGS) entry which is preliminary data.</text>
</comment>
<sequence>MEIASIGTKGILPVHDFVIPHQEKEASYSQLARKALLIREFARLVGEIIKYKNSKSEKKWPLISRKTQNVVDAVKASIERGFEPISIQE</sequence>
<dbReference type="Proteomes" id="UP000289738">
    <property type="component" value="Chromosome B09"/>
</dbReference>
<dbReference type="PANTHER" id="PTHR46368:SF4">
    <property type="entry name" value="OS10G0403700 PROTEIN"/>
    <property type="match status" value="1"/>
</dbReference>
<evidence type="ECO:0000313" key="1">
    <source>
        <dbReference type="EMBL" id="RYQ93000.1"/>
    </source>
</evidence>
<protein>
    <submittedName>
        <fullName evidence="1">Uncharacterized protein</fullName>
    </submittedName>
</protein>
<proteinExistence type="predicted"/>
<evidence type="ECO:0000313" key="2">
    <source>
        <dbReference type="Proteomes" id="UP000289738"/>
    </source>
</evidence>
<dbReference type="PANTHER" id="PTHR46368">
    <property type="match status" value="1"/>
</dbReference>
<gene>
    <name evidence="1" type="ORF">Ahy_B09g099257</name>
</gene>
<dbReference type="STRING" id="3818.A0A444XTA7"/>